<sequence>MDIKKAEYEFEQHLYQQYQKYAPEKNPFGDKTCTIKFEDISDNPQEWVLESNTININSSLDLQYFNDEFFYNSELFWLDITLRAIHTVKNTRCSHVKHVTPEVNESIAKSTNWETVSTKRNMLMCQENPKLEVLLTNNPHEASVFDENKA</sequence>
<dbReference type="EMBL" id="CAJVQB010001672">
    <property type="protein sequence ID" value="CAG8545547.1"/>
    <property type="molecule type" value="Genomic_DNA"/>
</dbReference>
<accession>A0ABN7U9V5</accession>
<comment type="caution">
    <text evidence="1">The sequence shown here is derived from an EMBL/GenBank/DDBJ whole genome shotgun (WGS) entry which is preliminary data.</text>
</comment>
<gene>
    <name evidence="1" type="ORF">GMARGA_LOCUS4299</name>
</gene>
<keyword evidence="2" id="KW-1185">Reference proteome</keyword>
<protein>
    <submittedName>
        <fullName evidence="1">22728_t:CDS:1</fullName>
    </submittedName>
</protein>
<name>A0ABN7U9V5_GIGMA</name>
<dbReference type="Proteomes" id="UP000789901">
    <property type="component" value="Unassembled WGS sequence"/>
</dbReference>
<reference evidence="1 2" key="1">
    <citation type="submission" date="2021-06" db="EMBL/GenBank/DDBJ databases">
        <authorList>
            <person name="Kallberg Y."/>
            <person name="Tangrot J."/>
            <person name="Rosling A."/>
        </authorList>
    </citation>
    <scope>NUCLEOTIDE SEQUENCE [LARGE SCALE GENOMIC DNA]</scope>
    <source>
        <strain evidence="1 2">120-4 pot B 10/14</strain>
    </source>
</reference>
<organism evidence="1 2">
    <name type="scientific">Gigaspora margarita</name>
    <dbReference type="NCBI Taxonomy" id="4874"/>
    <lineage>
        <taxon>Eukaryota</taxon>
        <taxon>Fungi</taxon>
        <taxon>Fungi incertae sedis</taxon>
        <taxon>Mucoromycota</taxon>
        <taxon>Glomeromycotina</taxon>
        <taxon>Glomeromycetes</taxon>
        <taxon>Diversisporales</taxon>
        <taxon>Gigasporaceae</taxon>
        <taxon>Gigaspora</taxon>
    </lineage>
</organism>
<proteinExistence type="predicted"/>
<evidence type="ECO:0000313" key="1">
    <source>
        <dbReference type="EMBL" id="CAG8545547.1"/>
    </source>
</evidence>
<evidence type="ECO:0000313" key="2">
    <source>
        <dbReference type="Proteomes" id="UP000789901"/>
    </source>
</evidence>